<evidence type="ECO:0000313" key="2">
    <source>
        <dbReference type="EMBL" id="MEQ2161208.1"/>
    </source>
</evidence>
<dbReference type="PANTHER" id="PTHR23167">
    <property type="entry name" value="CALPONIN HOMOLOGY DOMAIN-CONTAINING PROTEIN DDB_G0272472-RELATED"/>
    <property type="match status" value="1"/>
</dbReference>
<dbReference type="InterPro" id="IPR036872">
    <property type="entry name" value="CH_dom_sf"/>
</dbReference>
<evidence type="ECO:0000313" key="3">
    <source>
        <dbReference type="Proteomes" id="UP001476798"/>
    </source>
</evidence>
<proteinExistence type="predicted"/>
<dbReference type="InterPro" id="IPR001715">
    <property type="entry name" value="CH_dom"/>
</dbReference>
<evidence type="ECO:0000259" key="1">
    <source>
        <dbReference type="PROSITE" id="PS50021"/>
    </source>
</evidence>
<reference evidence="2 3" key="1">
    <citation type="submission" date="2021-06" db="EMBL/GenBank/DDBJ databases">
        <authorList>
            <person name="Palmer J.M."/>
        </authorList>
    </citation>
    <scope>NUCLEOTIDE SEQUENCE [LARGE SCALE GENOMIC DNA]</scope>
    <source>
        <strain evidence="2 3">GA_2019</strain>
        <tissue evidence="2">Muscle</tissue>
    </source>
</reference>
<feature type="domain" description="Calponin-homology (CH)" evidence="1">
    <location>
        <begin position="1"/>
        <end position="79"/>
    </location>
</feature>
<dbReference type="Proteomes" id="UP001476798">
    <property type="component" value="Unassembled WGS sequence"/>
</dbReference>
<keyword evidence="3" id="KW-1185">Reference proteome</keyword>
<dbReference type="EMBL" id="JAHRIO010010372">
    <property type="protein sequence ID" value="MEQ2161208.1"/>
    <property type="molecule type" value="Genomic_DNA"/>
</dbReference>
<comment type="caution">
    <text evidence="2">The sequence shown here is derived from an EMBL/GenBank/DDBJ whole genome shotgun (WGS) entry which is preliminary data.</text>
</comment>
<gene>
    <name evidence="2" type="primary">SMTNL2_2</name>
    <name evidence="2" type="ORF">GOODEAATRI_007436</name>
</gene>
<protein>
    <submittedName>
        <fullName evidence="2">Smoothelin-like protein 2</fullName>
    </submittedName>
</protein>
<name>A0ABV0MQ58_9TELE</name>
<dbReference type="PANTHER" id="PTHR23167:SF37">
    <property type="entry name" value="SMOOTHELIN-LIKE PROTEIN 2"/>
    <property type="match status" value="1"/>
</dbReference>
<organism evidence="2 3">
    <name type="scientific">Goodea atripinnis</name>
    <dbReference type="NCBI Taxonomy" id="208336"/>
    <lineage>
        <taxon>Eukaryota</taxon>
        <taxon>Metazoa</taxon>
        <taxon>Chordata</taxon>
        <taxon>Craniata</taxon>
        <taxon>Vertebrata</taxon>
        <taxon>Euteleostomi</taxon>
        <taxon>Actinopterygii</taxon>
        <taxon>Neopterygii</taxon>
        <taxon>Teleostei</taxon>
        <taxon>Neoteleostei</taxon>
        <taxon>Acanthomorphata</taxon>
        <taxon>Ovalentaria</taxon>
        <taxon>Atherinomorphae</taxon>
        <taxon>Cyprinodontiformes</taxon>
        <taxon>Goodeidae</taxon>
        <taxon>Goodea</taxon>
    </lineage>
</organism>
<accession>A0ABV0MQ58</accession>
<sequence length="79" mass="9101">MISNSRKCLKPVEERNVYFPLFLFLSLQNIDIQNFSASWSDGMAFCALVHSFFPSEFDYNTLSPANRKHNFELAFGTAE</sequence>
<dbReference type="Gene3D" id="1.10.418.10">
    <property type="entry name" value="Calponin-like domain"/>
    <property type="match status" value="1"/>
</dbReference>
<dbReference type="InterPro" id="IPR050540">
    <property type="entry name" value="F-actin_Monoox_Mical"/>
</dbReference>
<dbReference type="SUPFAM" id="SSF47576">
    <property type="entry name" value="Calponin-homology domain, CH-domain"/>
    <property type="match status" value="1"/>
</dbReference>
<dbReference type="Pfam" id="PF00307">
    <property type="entry name" value="CH"/>
    <property type="match status" value="1"/>
</dbReference>
<dbReference type="PROSITE" id="PS50021">
    <property type="entry name" value="CH"/>
    <property type="match status" value="1"/>
</dbReference>